<evidence type="ECO:0000256" key="4">
    <source>
        <dbReference type="ARBA" id="ARBA00021721"/>
    </source>
</evidence>
<evidence type="ECO:0000256" key="12">
    <source>
        <dbReference type="ARBA" id="ARBA00029903"/>
    </source>
</evidence>
<keyword evidence="7" id="KW-0378">Hydrolase</keyword>
<evidence type="ECO:0000256" key="9">
    <source>
        <dbReference type="ARBA" id="ARBA00022963"/>
    </source>
</evidence>
<comment type="subcellular location">
    <subcellularLocation>
        <location evidence="2">Secreted</location>
    </subcellularLocation>
</comment>
<evidence type="ECO:0000313" key="15">
    <source>
        <dbReference type="EMBL" id="ABA43062.1"/>
    </source>
</evidence>
<feature type="signal peptide" evidence="13">
    <location>
        <begin position="1"/>
        <end position="29"/>
    </location>
</feature>
<dbReference type="GO" id="GO:0004623">
    <property type="term" value="F:phospholipase A2 activity"/>
    <property type="evidence" value="ECO:0007669"/>
    <property type="project" value="UniProtKB-EC"/>
</dbReference>
<dbReference type="GO" id="GO:0046872">
    <property type="term" value="F:metal ion binding"/>
    <property type="evidence" value="ECO:0007669"/>
    <property type="project" value="UniProtKB-KW"/>
</dbReference>
<evidence type="ECO:0000256" key="7">
    <source>
        <dbReference type="ARBA" id="ARBA00022801"/>
    </source>
</evidence>
<name>Q0ZS49_PHLPE</name>
<organism evidence="15">
    <name type="scientific">Phlebotomus perniciosus</name>
    <name type="common">Phlebotomine sand fly</name>
    <dbReference type="NCBI Taxonomy" id="13204"/>
    <lineage>
        <taxon>Eukaryota</taxon>
        <taxon>Metazoa</taxon>
        <taxon>Ecdysozoa</taxon>
        <taxon>Arthropoda</taxon>
        <taxon>Hexapoda</taxon>
        <taxon>Insecta</taxon>
        <taxon>Pterygota</taxon>
        <taxon>Neoptera</taxon>
        <taxon>Endopterygota</taxon>
        <taxon>Diptera</taxon>
        <taxon>Nematocera</taxon>
        <taxon>Psychodoidea</taxon>
        <taxon>Psychodidae</taxon>
        <taxon>Phlebotomus</taxon>
        <taxon>Larroussius</taxon>
    </lineage>
</organism>
<keyword evidence="9" id="KW-0442">Lipid degradation</keyword>
<dbReference type="FunFam" id="1.20.90.10:FF:000002">
    <property type="entry name" value="Phospholipase A2 group III"/>
    <property type="match status" value="1"/>
</dbReference>
<keyword evidence="5" id="KW-0964">Secreted</keyword>
<dbReference type="PANTHER" id="PTHR12253">
    <property type="entry name" value="RH14732P"/>
    <property type="match status" value="1"/>
</dbReference>
<evidence type="ECO:0000256" key="8">
    <source>
        <dbReference type="ARBA" id="ARBA00022837"/>
    </source>
</evidence>
<evidence type="ECO:0000256" key="5">
    <source>
        <dbReference type="ARBA" id="ARBA00022525"/>
    </source>
</evidence>
<dbReference type="Gene3D" id="1.20.90.10">
    <property type="entry name" value="Phospholipase A2 domain"/>
    <property type="match status" value="1"/>
</dbReference>
<reference evidence="15" key="1">
    <citation type="journal article" date="2006" name="BMC Genomics">
        <title>Comparative salivary gland transcriptomics of sandfly vectors of visceral leishmaniasis.</title>
        <authorList>
            <person name="Anderson J.M."/>
            <person name="Oliveira F."/>
            <person name="Kamhawi S."/>
            <person name="Mans B.J."/>
            <person name="Reynoso D."/>
            <person name="Seitz A.E."/>
            <person name="Lawyer P."/>
            <person name="Garfield M."/>
            <person name="Pham M."/>
            <person name="Valenzuela J.G."/>
        </authorList>
    </citation>
    <scope>NUCLEOTIDE SEQUENCE</scope>
</reference>
<keyword evidence="13" id="KW-0732">Signal</keyword>
<accession>Q0ZS49</accession>
<evidence type="ECO:0000256" key="3">
    <source>
        <dbReference type="ARBA" id="ARBA00013278"/>
    </source>
</evidence>
<dbReference type="GO" id="GO:0050482">
    <property type="term" value="P:arachidonate secretion"/>
    <property type="evidence" value="ECO:0007669"/>
    <property type="project" value="InterPro"/>
</dbReference>
<dbReference type="InterPro" id="IPR036444">
    <property type="entry name" value="PLipase_A2_dom_sf"/>
</dbReference>
<dbReference type="AlphaFoldDB" id="Q0ZS49"/>
<keyword evidence="11" id="KW-1015">Disulfide bond</keyword>
<dbReference type="InterPro" id="IPR016090">
    <property type="entry name" value="PLA2-like_dom"/>
</dbReference>
<evidence type="ECO:0000256" key="6">
    <source>
        <dbReference type="ARBA" id="ARBA00022723"/>
    </source>
</evidence>
<feature type="domain" description="Phospholipase A2-like central" evidence="14">
    <location>
        <begin position="184"/>
        <end position="277"/>
    </location>
</feature>
<evidence type="ECO:0000259" key="14">
    <source>
        <dbReference type="Pfam" id="PF05826"/>
    </source>
</evidence>
<evidence type="ECO:0000256" key="1">
    <source>
        <dbReference type="ARBA" id="ARBA00001913"/>
    </source>
</evidence>
<evidence type="ECO:0000256" key="13">
    <source>
        <dbReference type="SAM" id="SignalP"/>
    </source>
</evidence>
<dbReference type="CDD" id="cd04704">
    <property type="entry name" value="PLA2_bee_venom_like"/>
    <property type="match status" value="1"/>
</dbReference>
<evidence type="ECO:0000256" key="10">
    <source>
        <dbReference type="ARBA" id="ARBA00023098"/>
    </source>
</evidence>
<keyword evidence="8" id="KW-0106">Calcium</keyword>
<protein>
    <recommendedName>
        <fullName evidence="4">Phospholipase A2</fullName>
        <ecNumber evidence="3">3.1.1.4</ecNumber>
    </recommendedName>
    <alternativeName>
        <fullName evidence="12">Phosphatidylcholine 2-acylhydrolase</fullName>
    </alternativeName>
</protein>
<dbReference type="GO" id="GO:0005576">
    <property type="term" value="C:extracellular region"/>
    <property type="evidence" value="ECO:0007669"/>
    <property type="project" value="UniProtKB-SubCell"/>
</dbReference>
<sequence length="293" mass="33074">MMSRWSKSVKFVCLLLCGGFTFLTTSARAKPTLTFQLPPALTNLPPFIGISRFVERKMQNDQMKTYTGVRQTNDSLVMIYHHDLTIAIVELGPEKTLLGCELIEINNDDEGAKVLTELATVNIPLQIDFREMVKLMKQCEKIDYMRKVKRQGASESDQTTNRQHQTGYFGLGGATAGLSILSGILPGTKWCGTGDIAKTYHDLGTEATMDMCCRTHDLCPVKVRSYQQRYNLSNNSIYTKSPCKCDDMLFNCLKRTNTSASQFMGTIYFNVVQVPCVLDTERGYRFRKARTFS</sequence>
<keyword evidence="10" id="KW-0443">Lipid metabolism</keyword>
<proteinExistence type="evidence at transcript level"/>
<evidence type="ECO:0000256" key="2">
    <source>
        <dbReference type="ARBA" id="ARBA00004613"/>
    </source>
</evidence>
<dbReference type="EC" id="3.1.1.4" evidence="3"/>
<dbReference type="Pfam" id="PF05826">
    <property type="entry name" value="Phospholip_A2_2"/>
    <property type="match status" value="1"/>
</dbReference>
<dbReference type="EMBL" id="DQ154097">
    <property type="protein sequence ID" value="ABA43062.1"/>
    <property type="molecule type" value="mRNA"/>
</dbReference>
<keyword evidence="6" id="KW-0479">Metal-binding</keyword>
<dbReference type="GO" id="GO:0016042">
    <property type="term" value="P:lipid catabolic process"/>
    <property type="evidence" value="ECO:0007669"/>
    <property type="project" value="UniProtKB-KW"/>
</dbReference>
<comment type="cofactor">
    <cofactor evidence="1">
        <name>Ca(2+)</name>
        <dbReference type="ChEBI" id="CHEBI:29108"/>
    </cofactor>
</comment>
<feature type="chain" id="PRO_5004179480" description="Phospholipase A2" evidence="13">
    <location>
        <begin position="30"/>
        <end position="293"/>
    </location>
</feature>
<evidence type="ECO:0000256" key="11">
    <source>
        <dbReference type="ARBA" id="ARBA00023157"/>
    </source>
</evidence>
<dbReference type="GO" id="GO:0006644">
    <property type="term" value="P:phospholipid metabolic process"/>
    <property type="evidence" value="ECO:0007669"/>
    <property type="project" value="InterPro"/>
</dbReference>
<dbReference type="SUPFAM" id="SSF48619">
    <property type="entry name" value="Phospholipase A2, PLA2"/>
    <property type="match status" value="1"/>
</dbReference>